<dbReference type="PANTHER" id="PTHR24198">
    <property type="entry name" value="ANKYRIN REPEAT AND PROTEIN KINASE DOMAIN-CONTAINING PROTEIN"/>
    <property type="match status" value="1"/>
</dbReference>
<keyword evidence="1" id="KW-0677">Repeat</keyword>
<reference evidence="4" key="1">
    <citation type="journal article" date="2020" name="J. Eukaryot. Microbiol.">
        <title>De novo Sequencing, Assembly and Annotation of the Transcriptome for the Free-Living Testate Amoeba Arcella intermedia.</title>
        <authorList>
            <person name="Ribeiro G.M."/>
            <person name="Porfirio-Sousa A.L."/>
            <person name="Maurer-Alcala X.X."/>
            <person name="Katz L.A."/>
            <person name="Lahr D.J.G."/>
        </authorList>
    </citation>
    <scope>NUCLEOTIDE SEQUENCE</scope>
</reference>
<protein>
    <submittedName>
        <fullName evidence="4">Uncharacterized protein</fullName>
    </submittedName>
</protein>
<dbReference type="InterPro" id="IPR036770">
    <property type="entry name" value="Ankyrin_rpt-contain_sf"/>
</dbReference>
<dbReference type="PANTHER" id="PTHR24198:SF165">
    <property type="entry name" value="ANKYRIN REPEAT-CONTAINING PROTEIN-RELATED"/>
    <property type="match status" value="1"/>
</dbReference>
<dbReference type="SMART" id="SM00248">
    <property type="entry name" value="ANK"/>
    <property type="match status" value="4"/>
</dbReference>
<dbReference type="PROSITE" id="PS50088">
    <property type="entry name" value="ANK_REPEAT"/>
    <property type="match status" value="3"/>
</dbReference>
<accession>A0A6B2LLS6</accession>
<dbReference type="PROSITE" id="PS50297">
    <property type="entry name" value="ANK_REP_REGION"/>
    <property type="match status" value="2"/>
</dbReference>
<dbReference type="InterPro" id="IPR002110">
    <property type="entry name" value="Ankyrin_rpt"/>
</dbReference>
<evidence type="ECO:0000256" key="2">
    <source>
        <dbReference type="ARBA" id="ARBA00023043"/>
    </source>
</evidence>
<dbReference type="SUPFAM" id="SSF48403">
    <property type="entry name" value="Ankyrin repeat"/>
    <property type="match status" value="1"/>
</dbReference>
<dbReference type="Gene3D" id="1.25.40.20">
    <property type="entry name" value="Ankyrin repeat-containing domain"/>
    <property type="match status" value="2"/>
</dbReference>
<dbReference type="EMBL" id="GIBP01009047">
    <property type="protein sequence ID" value="NDV38016.1"/>
    <property type="molecule type" value="Transcribed_RNA"/>
</dbReference>
<sequence>MEEGNDVNLQNEFGDTALHIQAKNKNRQACINLLKDSKANPNIQNKEGKTPLHIACELANVGIVSNLLRYKADCDITDHLGNTPLLTLVVSGNTKSSATIAGTIVNRGASPHVVNKEGRSLLHYAAIKGDSELIRMLLSLGLDPLRKDNNGQTPLDLALNEAIQQLLSPKT</sequence>
<dbReference type="Pfam" id="PF13857">
    <property type="entry name" value="Ank_5"/>
    <property type="match status" value="1"/>
</dbReference>
<evidence type="ECO:0000313" key="4">
    <source>
        <dbReference type="EMBL" id="NDV38016.1"/>
    </source>
</evidence>
<dbReference type="AlphaFoldDB" id="A0A6B2LLS6"/>
<evidence type="ECO:0000256" key="3">
    <source>
        <dbReference type="PROSITE-ProRule" id="PRU00023"/>
    </source>
</evidence>
<evidence type="ECO:0000256" key="1">
    <source>
        <dbReference type="ARBA" id="ARBA00022737"/>
    </source>
</evidence>
<dbReference type="Pfam" id="PF12796">
    <property type="entry name" value="Ank_2"/>
    <property type="match status" value="1"/>
</dbReference>
<proteinExistence type="predicted"/>
<feature type="repeat" description="ANK" evidence="3">
    <location>
        <begin position="13"/>
        <end position="46"/>
    </location>
</feature>
<keyword evidence="2 3" id="KW-0040">ANK repeat</keyword>
<feature type="repeat" description="ANK" evidence="3">
    <location>
        <begin position="47"/>
        <end position="79"/>
    </location>
</feature>
<feature type="repeat" description="ANK" evidence="3">
    <location>
        <begin position="117"/>
        <end position="149"/>
    </location>
</feature>
<organism evidence="4">
    <name type="scientific">Arcella intermedia</name>
    <dbReference type="NCBI Taxonomy" id="1963864"/>
    <lineage>
        <taxon>Eukaryota</taxon>
        <taxon>Amoebozoa</taxon>
        <taxon>Tubulinea</taxon>
        <taxon>Elardia</taxon>
        <taxon>Arcellinida</taxon>
        <taxon>Sphaerothecina</taxon>
        <taxon>Arcellidae</taxon>
        <taxon>Arcella</taxon>
    </lineage>
</organism>
<name>A0A6B2LLS6_9EUKA</name>